<dbReference type="Pfam" id="PF00753">
    <property type="entry name" value="Lactamase_B"/>
    <property type="match status" value="1"/>
</dbReference>
<comment type="similarity">
    <text evidence="1">Belongs to the metallo-beta-lactamase superfamily. Class-B beta-lactamase family.</text>
</comment>
<dbReference type="Proteomes" id="UP000060277">
    <property type="component" value="Chromosome"/>
</dbReference>
<dbReference type="InterPro" id="IPR050855">
    <property type="entry name" value="NDM-1-like"/>
</dbReference>
<feature type="region of interest" description="Disordered" evidence="2">
    <location>
        <begin position="20"/>
        <end position="39"/>
    </location>
</feature>
<evidence type="ECO:0000259" key="4">
    <source>
        <dbReference type="SMART" id="SM00849"/>
    </source>
</evidence>
<dbReference type="InterPro" id="IPR001279">
    <property type="entry name" value="Metallo-B-lactamas"/>
</dbReference>
<dbReference type="InterPro" id="IPR036866">
    <property type="entry name" value="RibonucZ/Hydroxyglut_hydro"/>
</dbReference>
<dbReference type="SMART" id="SM00849">
    <property type="entry name" value="Lactamase_B"/>
    <property type="match status" value="1"/>
</dbReference>
<evidence type="ECO:0000256" key="2">
    <source>
        <dbReference type="SAM" id="MobiDB-lite"/>
    </source>
</evidence>
<evidence type="ECO:0000256" key="3">
    <source>
        <dbReference type="SAM" id="SignalP"/>
    </source>
</evidence>
<feature type="chain" id="PRO_5046137747" description="Metallo-beta-lactamase domain-containing protein" evidence="3">
    <location>
        <begin position="21"/>
        <end position="330"/>
    </location>
</feature>
<feature type="domain" description="Metallo-beta-lactamase" evidence="4">
    <location>
        <begin position="67"/>
        <end position="248"/>
    </location>
</feature>
<protein>
    <recommendedName>
        <fullName evidence="4">Metallo-beta-lactamase domain-containing protein</fullName>
    </recommendedName>
</protein>
<evidence type="ECO:0000313" key="6">
    <source>
        <dbReference type="Proteomes" id="UP000060277"/>
    </source>
</evidence>
<evidence type="ECO:0000256" key="1">
    <source>
        <dbReference type="ARBA" id="ARBA00005250"/>
    </source>
</evidence>
<dbReference type="SUPFAM" id="SSF56281">
    <property type="entry name" value="Metallo-hydrolase/oxidoreductase"/>
    <property type="match status" value="1"/>
</dbReference>
<gene>
    <name evidence="5" type="ORF">AT302_13100</name>
</gene>
<dbReference type="Gene3D" id="3.60.15.10">
    <property type="entry name" value="Ribonuclease Z/Hydroxyacylglutathione hydrolase-like"/>
    <property type="match status" value="1"/>
</dbReference>
<reference evidence="6" key="1">
    <citation type="submission" date="2015-12" db="EMBL/GenBank/DDBJ databases">
        <title>Complete genome sequence of Pandoraea norimbergensis DSM 11628.</title>
        <authorList>
            <person name="Ee R."/>
            <person name="Lim Y.-L."/>
            <person name="Yong D."/>
            <person name="Yin W.-F."/>
            <person name="Chan K.-G."/>
        </authorList>
    </citation>
    <scope>NUCLEOTIDE SEQUENCE [LARGE SCALE GENOMIC DNA]</scope>
    <source>
        <strain evidence="6">DSM 11628</strain>
    </source>
</reference>
<dbReference type="EMBL" id="CP013480">
    <property type="protein sequence ID" value="ALS60577.1"/>
    <property type="molecule type" value="Genomic_DNA"/>
</dbReference>
<proteinExistence type="inferred from homology"/>
<organism evidence="5 6">
    <name type="scientific">Pandoraea norimbergensis</name>
    <dbReference type="NCBI Taxonomy" id="93219"/>
    <lineage>
        <taxon>Bacteria</taxon>
        <taxon>Pseudomonadati</taxon>
        <taxon>Pseudomonadota</taxon>
        <taxon>Betaproteobacteria</taxon>
        <taxon>Burkholderiales</taxon>
        <taxon>Burkholderiaceae</taxon>
        <taxon>Pandoraea</taxon>
    </lineage>
</organism>
<keyword evidence="3" id="KW-0732">Signal</keyword>
<keyword evidence="6" id="KW-1185">Reference proteome</keyword>
<sequence length="330" mass="35567">MTLGLVLALCGPASASSAGAHLPASASTPATQSAPSASASRLDGQGFAIERLDDGHYAIHEPGYWQRNVAYLIVGSERALLFDPGGSAGKDIRHAIAHLTDKPILVLPSHLHFDHIGGLKHFDDIALIDLPFTRQLIGDDGRVRVPAEIHLGKREGFDPPPFRVTQWLAPGSAIKLGGLTLDVLSLPGHSADSTALIERNGNRIWTGDHLYAGELLAHLPGSDVKQYLVSHRKLLEYVDTNTRIFGGHNGTPPHSDRNESTGRNAGDDIAITVLRRGDAYAFAEALERAVVREDDTTGGTPMEDTFGRGVRYPVNERMTLMEPARPEPVQ</sequence>
<feature type="compositionally biased region" description="Low complexity" evidence="2">
    <location>
        <begin position="23"/>
        <end position="39"/>
    </location>
</feature>
<accession>A0ABN4JJ95</accession>
<evidence type="ECO:0000313" key="5">
    <source>
        <dbReference type="EMBL" id="ALS60577.1"/>
    </source>
</evidence>
<feature type="region of interest" description="Disordered" evidence="2">
    <location>
        <begin position="245"/>
        <end position="264"/>
    </location>
</feature>
<feature type="signal peptide" evidence="3">
    <location>
        <begin position="1"/>
        <end position="20"/>
    </location>
</feature>
<name>A0ABN4JJ95_9BURK</name>
<dbReference type="PANTHER" id="PTHR42951:SF4">
    <property type="entry name" value="ACYL-COENZYME A THIOESTERASE MBLAC2"/>
    <property type="match status" value="1"/>
</dbReference>
<dbReference type="PANTHER" id="PTHR42951">
    <property type="entry name" value="METALLO-BETA-LACTAMASE DOMAIN-CONTAINING"/>
    <property type="match status" value="1"/>
</dbReference>